<evidence type="ECO:0000256" key="1">
    <source>
        <dbReference type="SAM" id="MobiDB-lite"/>
    </source>
</evidence>
<feature type="compositionally biased region" description="Basic and acidic residues" evidence="1">
    <location>
        <begin position="34"/>
        <end position="44"/>
    </location>
</feature>
<dbReference type="EMBL" id="CAKXAJ010005484">
    <property type="protein sequence ID" value="CAH2209148.1"/>
    <property type="molecule type" value="Genomic_DNA"/>
</dbReference>
<feature type="non-terminal residue" evidence="2">
    <location>
        <position position="1"/>
    </location>
</feature>
<comment type="caution">
    <text evidence="2">The sequence shown here is derived from an EMBL/GenBank/DDBJ whole genome shotgun (WGS) entry which is preliminary data.</text>
</comment>
<name>A0A8S4QGM3_9NEOP</name>
<gene>
    <name evidence="2" type="primary">jg4718</name>
    <name evidence="2" type="ORF">PAEG_LOCUS1550</name>
</gene>
<dbReference type="AlphaFoldDB" id="A0A8S4QGM3"/>
<proteinExistence type="predicted"/>
<dbReference type="Proteomes" id="UP000838756">
    <property type="component" value="Unassembled WGS sequence"/>
</dbReference>
<feature type="region of interest" description="Disordered" evidence="1">
    <location>
        <begin position="16"/>
        <end position="59"/>
    </location>
</feature>
<sequence length="59" mass="6228">AAAATALVAPAPHTTFEPALPTLRKPRSAPCRGEGPDFRRHPDVGSHYVLGSVRTNDPP</sequence>
<reference evidence="2" key="1">
    <citation type="submission" date="2022-03" db="EMBL/GenBank/DDBJ databases">
        <authorList>
            <person name="Lindestad O."/>
        </authorList>
    </citation>
    <scope>NUCLEOTIDE SEQUENCE</scope>
</reference>
<evidence type="ECO:0000313" key="2">
    <source>
        <dbReference type="EMBL" id="CAH2209148.1"/>
    </source>
</evidence>
<accession>A0A8S4QGM3</accession>
<protein>
    <submittedName>
        <fullName evidence="2">Jg4718 protein</fullName>
    </submittedName>
</protein>
<organism evidence="2 3">
    <name type="scientific">Pararge aegeria aegeria</name>
    <dbReference type="NCBI Taxonomy" id="348720"/>
    <lineage>
        <taxon>Eukaryota</taxon>
        <taxon>Metazoa</taxon>
        <taxon>Ecdysozoa</taxon>
        <taxon>Arthropoda</taxon>
        <taxon>Hexapoda</taxon>
        <taxon>Insecta</taxon>
        <taxon>Pterygota</taxon>
        <taxon>Neoptera</taxon>
        <taxon>Endopterygota</taxon>
        <taxon>Lepidoptera</taxon>
        <taxon>Glossata</taxon>
        <taxon>Ditrysia</taxon>
        <taxon>Papilionoidea</taxon>
        <taxon>Nymphalidae</taxon>
        <taxon>Satyrinae</taxon>
        <taxon>Satyrini</taxon>
        <taxon>Parargina</taxon>
        <taxon>Pararge</taxon>
    </lineage>
</organism>
<evidence type="ECO:0000313" key="3">
    <source>
        <dbReference type="Proteomes" id="UP000838756"/>
    </source>
</evidence>
<keyword evidence="3" id="KW-1185">Reference proteome</keyword>